<organism evidence="9 10">
    <name type="scientific">Akkermansia glycaniphila</name>
    <dbReference type="NCBI Taxonomy" id="1679444"/>
    <lineage>
        <taxon>Bacteria</taxon>
        <taxon>Pseudomonadati</taxon>
        <taxon>Verrucomicrobiota</taxon>
        <taxon>Verrucomicrobiia</taxon>
        <taxon>Verrucomicrobiales</taxon>
        <taxon>Akkermansiaceae</taxon>
        <taxon>Akkermansia</taxon>
    </lineage>
</organism>
<evidence type="ECO:0000256" key="2">
    <source>
        <dbReference type="ARBA" id="ARBA00008725"/>
    </source>
</evidence>
<keyword evidence="7" id="KW-0732">Signal</keyword>
<dbReference type="Gene3D" id="3.40.190.10">
    <property type="entry name" value="Periplasmic binding protein-like II"/>
    <property type="match status" value="2"/>
</dbReference>
<feature type="signal peptide" evidence="7">
    <location>
        <begin position="1"/>
        <end position="20"/>
    </location>
</feature>
<gene>
    <name evidence="9" type="ORF">PYTT_0840</name>
</gene>
<dbReference type="PIRSF" id="PIRSF002756">
    <property type="entry name" value="PstS"/>
    <property type="match status" value="1"/>
</dbReference>
<evidence type="ECO:0000256" key="3">
    <source>
        <dbReference type="ARBA" id="ARBA00011529"/>
    </source>
</evidence>
<dbReference type="OrthoDB" id="9790048at2"/>
<evidence type="ECO:0000256" key="5">
    <source>
        <dbReference type="ARBA" id="ARBA00022592"/>
    </source>
</evidence>
<comment type="function">
    <text evidence="1">Part of the ABC transporter complex PstSACB involved in phosphate import.</text>
</comment>
<dbReference type="NCBIfam" id="TIGR00975">
    <property type="entry name" value="3a0107s03"/>
    <property type="match status" value="1"/>
</dbReference>
<evidence type="ECO:0000313" key="10">
    <source>
        <dbReference type="Proteomes" id="UP000176204"/>
    </source>
</evidence>
<protein>
    <recommendedName>
        <fullName evidence="6">Phosphate-binding protein</fullName>
    </recommendedName>
</protein>
<dbReference type="GO" id="GO:0035435">
    <property type="term" value="P:phosphate ion transmembrane transport"/>
    <property type="evidence" value="ECO:0007669"/>
    <property type="project" value="InterPro"/>
</dbReference>
<dbReference type="Proteomes" id="UP000176204">
    <property type="component" value="Chromosome I"/>
</dbReference>
<dbReference type="NCBIfam" id="NF008171">
    <property type="entry name" value="PRK10918.1"/>
    <property type="match status" value="1"/>
</dbReference>
<dbReference type="CDD" id="cd13565">
    <property type="entry name" value="PBP2_PstS"/>
    <property type="match status" value="1"/>
</dbReference>
<dbReference type="STRING" id="1679444.PYTT_0840"/>
<evidence type="ECO:0000256" key="6">
    <source>
        <dbReference type="PIRNR" id="PIRNR002756"/>
    </source>
</evidence>
<dbReference type="PANTHER" id="PTHR42996">
    <property type="entry name" value="PHOSPHATE-BINDING PROTEIN PSTS"/>
    <property type="match status" value="1"/>
</dbReference>
<name>A0A1C7PHJ9_9BACT</name>
<sequence>MFKTLFIALISASALSAVHAETNLNGAGASFPAPVYQVWTYDYTKQNDDVKINYQSLGSGAGINQIKSGTVDFAGTDNPLTLAEQNEAGLVQFPMLTGGVVVIVNIPGVKNNQLKLDQDTLAKIYLGKIERWDDAAIKALNPGLKLPKMKITVVRRSDSSGTTFIFTNYLSKISADWKEQVGEGPAVKWPVGIGGQKNPGVCNNVAKIKGSIGYTEYTYAVEAKLSCAALKNSAGKFVEANVDTFTASAANADWKNAPGFFMSLTDTPGDQSWPITGVTYILLRKDLAADKKAALTKYFNWCFDKGAPTATKLNYVPMPGNVVELIRADILK</sequence>
<feature type="chain" id="PRO_5014266609" description="Phosphate-binding protein" evidence="7">
    <location>
        <begin position="21"/>
        <end position="332"/>
    </location>
</feature>
<feature type="domain" description="PBP" evidence="8">
    <location>
        <begin position="21"/>
        <end position="303"/>
    </location>
</feature>
<comment type="similarity">
    <text evidence="2 6">Belongs to the PstS family.</text>
</comment>
<evidence type="ECO:0000313" key="9">
    <source>
        <dbReference type="EMBL" id="SEH79969.1"/>
    </source>
</evidence>
<dbReference type="PANTHER" id="PTHR42996:SF1">
    <property type="entry name" value="PHOSPHATE-BINDING PROTEIN PSTS"/>
    <property type="match status" value="1"/>
</dbReference>
<dbReference type="EMBL" id="LT629973">
    <property type="protein sequence ID" value="SEH79969.1"/>
    <property type="molecule type" value="Genomic_DNA"/>
</dbReference>
<keyword evidence="4 6" id="KW-0813">Transport</keyword>
<dbReference type="InterPro" id="IPR005673">
    <property type="entry name" value="ABC_phos-bd_PstS"/>
</dbReference>
<accession>A0A1C7PHJ9</accession>
<evidence type="ECO:0000256" key="1">
    <source>
        <dbReference type="ARBA" id="ARBA00002841"/>
    </source>
</evidence>
<comment type="subunit">
    <text evidence="3">The complex is composed of two ATP-binding proteins (PstB), two transmembrane proteins (PstC and PstA) and a solute-binding protein (PstS).</text>
</comment>
<keyword evidence="5 6" id="KW-0592">Phosphate transport</keyword>
<dbReference type="KEGG" id="agl:PYTT_0840"/>
<dbReference type="PATRIC" id="fig|1679444.3.peg.2306"/>
<dbReference type="GO" id="GO:0043190">
    <property type="term" value="C:ATP-binding cassette (ABC) transporter complex"/>
    <property type="evidence" value="ECO:0007669"/>
    <property type="project" value="InterPro"/>
</dbReference>
<dbReference type="GO" id="GO:0042301">
    <property type="term" value="F:phosphate ion binding"/>
    <property type="evidence" value="ECO:0007669"/>
    <property type="project" value="InterPro"/>
</dbReference>
<dbReference type="AlphaFoldDB" id="A0A1C7PHJ9"/>
<dbReference type="Pfam" id="PF12849">
    <property type="entry name" value="PBP_like_2"/>
    <property type="match status" value="1"/>
</dbReference>
<reference evidence="10" key="1">
    <citation type="submission" date="2016-09" db="EMBL/GenBank/DDBJ databases">
        <authorList>
            <person name="Koehorst J."/>
        </authorList>
    </citation>
    <scope>NUCLEOTIDE SEQUENCE [LARGE SCALE GENOMIC DNA]</scope>
</reference>
<evidence type="ECO:0000256" key="7">
    <source>
        <dbReference type="SAM" id="SignalP"/>
    </source>
</evidence>
<dbReference type="InterPro" id="IPR050962">
    <property type="entry name" value="Phosphate-bind_PstS"/>
</dbReference>
<evidence type="ECO:0000259" key="8">
    <source>
        <dbReference type="Pfam" id="PF12849"/>
    </source>
</evidence>
<dbReference type="SUPFAM" id="SSF53850">
    <property type="entry name" value="Periplasmic binding protein-like II"/>
    <property type="match status" value="1"/>
</dbReference>
<dbReference type="RefSeq" id="WP_067773918.1">
    <property type="nucleotide sequence ID" value="NZ_LIGX01000015.1"/>
</dbReference>
<evidence type="ECO:0000256" key="4">
    <source>
        <dbReference type="ARBA" id="ARBA00022448"/>
    </source>
</evidence>
<proteinExistence type="inferred from homology"/>
<keyword evidence="10" id="KW-1185">Reference proteome</keyword>
<dbReference type="InterPro" id="IPR024370">
    <property type="entry name" value="PBP_domain"/>
</dbReference>